<protein>
    <submittedName>
        <fullName evidence="1">Uncharacterized protein</fullName>
    </submittedName>
</protein>
<reference evidence="1" key="1">
    <citation type="submission" date="2016-07" db="EMBL/GenBank/DDBJ databases">
        <title>De novo transcriptome assembly of four accessions of the metal hyperaccumulator plant Noccaea caerulescens.</title>
        <authorList>
            <person name="Blande D."/>
            <person name="Halimaa P."/>
            <person name="Tervahauta A.I."/>
            <person name="Aarts M.G."/>
            <person name="Karenlampi S.O."/>
        </authorList>
    </citation>
    <scope>NUCLEOTIDE SEQUENCE</scope>
</reference>
<dbReference type="EMBL" id="GEVI01018874">
    <property type="protein sequence ID" value="JAU13446.1"/>
    <property type="molecule type" value="Transcribed_RNA"/>
</dbReference>
<organism evidence="1">
    <name type="scientific">Noccaea caerulescens</name>
    <name type="common">Alpine penny-cress</name>
    <name type="synonym">Thlaspi caerulescens</name>
    <dbReference type="NCBI Taxonomy" id="107243"/>
    <lineage>
        <taxon>Eukaryota</taxon>
        <taxon>Viridiplantae</taxon>
        <taxon>Streptophyta</taxon>
        <taxon>Embryophyta</taxon>
        <taxon>Tracheophyta</taxon>
        <taxon>Spermatophyta</taxon>
        <taxon>Magnoliopsida</taxon>
        <taxon>eudicotyledons</taxon>
        <taxon>Gunneridae</taxon>
        <taxon>Pentapetalae</taxon>
        <taxon>rosids</taxon>
        <taxon>malvids</taxon>
        <taxon>Brassicales</taxon>
        <taxon>Brassicaceae</taxon>
        <taxon>Coluteocarpeae</taxon>
        <taxon>Noccaea</taxon>
    </lineage>
</organism>
<gene>
    <name evidence="1" type="ORF">GA_TR20538_c0_g1_i1_g.68310</name>
</gene>
<accession>A0A1J3D3E4</accession>
<name>A0A1J3D3E4_NOCCA</name>
<proteinExistence type="predicted"/>
<sequence length="72" mass="7452">MSCVITGNAEIVSEIGEERRRSVEGIGGGGGEVKRVFCGERGRRGGGSGGGGRGEDFVVGEVEKVVDTKQVR</sequence>
<dbReference type="AlphaFoldDB" id="A0A1J3D3E4"/>
<evidence type="ECO:0000313" key="1">
    <source>
        <dbReference type="EMBL" id="JAU13446.1"/>
    </source>
</evidence>